<dbReference type="GO" id="GO:0006281">
    <property type="term" value="P:DNA repair"/>
    <property type="evidence" value="ECO:0007669"/>
    <property type="project" value="UniProtKB-KW"/>
</dbReference>
<dbReference type="InterPro" id="IPR011856">
    <property type="entry name" value="tRNA_endonuc-like_dom_sf"/>
</dbReference>
<comment type="subcellular location">
    <subcellularLocation>
        <location evidence="2">Cytoplasm</location>
    </subcellularLocation>
</comment>
<evidence type="ECO:0000256" key="9">
    <source>
        <dbReference type="ARBA" id="ARBA00022842"/>
    </source>
</evidence>
<evidence type="ECO:0000256" key="13">
    <source>
        <dbReference type="ARBA" id="ARBA00029523"/>
    </source>
</evidence>
<dbReference type="RefSeq" id="WP_303662585.1">
    <property type="nucleotide sequence ID" value="NZ_CP027019.1"/>
</dbReference>
<dbReference type="Pfam" id="PF03838">
    <property type="entry name" value="RecU"/>
    <property type="match status" value="1"/>
</dbReference>
<dbReference type="EMBL" id="CP027019">
    <property type="protein sequence ID" value="AVP49251.1"/>
    <property type="molecule type" value="Genomic_DNA"/>
</dbReference>
<evidence type="ECO:0000256" key="7">
    <source>
        <dbReference type="ARBA" id="ARBA00022763"/>
    </source>
</evidence>
<dbReference type="GO" id="GO:0016787">
    <property type="term" value="F:hydrolase activity"/>
    <property type="evidence" value="ECO:0007669"/>
    <property type="project" value="UniProtKB-KW"/>
</dbReference>
<dbReference type="GO" id="GO:0005737">
    <property type="term" value="C:cytoplasm"/>
    <property type="evidence" value="ECO:0007669"/>
    <property type="project" value="UniProtKB-SubCell"/>
</dbReference>
<keyword evidence="10" id="KW-0233">DNA recombination</keyword>
<evidence type="ECO:0000256" key="6">
    <source>
        <dbReference type="ARBA" id="ARBA00022759"/>
    </source>
</evidence>
<evidence type="ECO:0000256" key="11">
    <source>
        <dbReference type="ARBA" id="ARBA00023204"/>
    </source>
</evidence>
<dbReference type="Proteomes" id="UP000239250">
    <property type="component" value="Chromosome"/>
</dbReference>
<evidence type="ECO:0000256" key="12">
    <source>
        <dbReference type="ARBA" id="ARBA00023447"/>
    </source>
</evidence>
<gene>
    <name evidence="14" type="ORF">C5T88_01490</name>
</gene>
<comment type="cofactor">
    <cofactor evidence="1">
        <name>Mg(2+)</name>
        <dbReference type="ChEBI" id="CHEBI:18420"/>
    </cofactor>
</comment>
<reference evidence="15" key="1">
    <citation type="submission" date="2018-02" db="EMBL/GenBank/DDBJ databases">
        <title>Firefly genomes illuminate parallel origins of bioluminescence in beetles.</title>
        <authorList>
            <person name="Fallon T.R."/>
            <person name="Lower S.E.S."/>
            <person name="Behringer M."/>
            <person name="Weng J.-K."/>
        </authorList>
    </citation>
    <scope>NUCLEOTIDE SEQUENCE [LARGE SCALE GENOMIC DNA]</scope>
</reference>
<evidence type="ECO:0000256" key="4">
    <source>
        <dbReference type="ARBA" id="ARBA00022722"/>
    </source>
</evidence>
<dbReference type="GO" id="GO:0003676">
    <property type="term" value="F:nucleic acid binding"/>
    <property type="evidence" value="ECO:0007669"/>
    <property type="project" value="InterPro"/>
</dbReference>
<organism evidence="14 15">
    <name type="scientific">Williamsoniiplasma luminosum</name>
    <dbReference type="NCBI Taxonomy" id="214888"/>
    <lineage>
        <taxon>Bacteria</taxon>
        <taxon>Bacillati</taxon>
        <taxon>Mycoplasmatota</taxon>
        <taxon>Mollicutes</taxon>
        <taxon>Entomoplasmatales</taxon>
        <taxon>Williamsoniiplasma</taxon>
    </lineage>
</organism>
<accession>A0A2S0NJS0</accession>
<protein>
    <recommendedName>
        <fullName evidence="13">Holliday junction resolvase RecU</fullName>
    </recommendedName>
</protein>
<comment type="similarity">
    <text evidence="12">Belongs to the RecU family.</text>
</comment>
<keyword evidence="6" id="KW-0255">Endonuclease</keyword>
<proteinExistence type="inferred from homology"/>
<dbReference type="InterPro" id="IPR004612">
    <property type="entry name" value="Resolv_RecU"/>
</dbReference>
<dbReference type="GO" id="GO:0046872">
    <property type="term" value="F:metal ion binding"/>
    <property type="evidence" value="ECO:0007669"/>
    <property type="project" value="UniProtKB-KW"/>
</dbReference>
<evidence type="ECO:0000313" key="15">
    <source>
        <dbReference type="Proteomes" id="UP000239250"/>
    </source>
</evidence>
<evidence type="ECO:0000256" key="1">
    <source>
        <dbReference type="ARBA" id="ARBA00001946"/>
    </source>
</evidence>
<keyword evidence="11" id="KW-0234">DNA repair</keyword>
<keyword evidence="8" id="KW-0378">Hydrolase</keyword>
<dbReference type="SUPFAM" id="SSF52980">
    <property type="entry name" value="Restriction endonuclease-like"/>
    <property type="match status" value="1"/>
</dbReference>
<keyword evidence="9" id="KW-0460">Magnesium</keyword>
<keyword evidence="7" id="KW-0227">DNA damage</keyword>
<dbReference type="Gene3D" id="3.40.1350.10">
    <property type="match status" value="1"/>
</dbReference>
<evidence type="ECO:0000256" key="5">
    <source>
        <dbReference type="ARBA" id="ARBA00022723"/>
    </source>
</evidence>
<name>A0A2S0NJS0_9MOLU</name>
<evidence type="ECO:0000256" key="8">
    <source>
        <dbReference type="ARBA" id="ARBA00022801"/>
    </source>
</evidence>
<evidence type="ECO:0000256" key="10">
    <source>
        <dbReference type="ARBA" id="ARBA00023172"/>
    </source>
</evidence>
<sequence>MQPLNQQGMFLETILNLTHEKFKIDNECLVIKIPTNWVITKANDHSFLKHEACDYIGNYQGYYFEFEAKETYKDFFDWKMIRKSQILKMNQIIQNQGIAFLIIYFGEHDSFYFVDYLFLKTWVEANQQHIPYEWFELNTQKIYLNSQLKLDYLNCLKMQIAKK</sequence>
<keyword evidence="3" id="KW-0963">Cytoplasm</keyword>
<evidence type="ECO:0000256" key="3">
    <source>
        <dbReference type="ARBA" id="ARBA00022490"/>
    </source>
</evidence>
<dbReference type="InterPro" id="IPR011335">
    <property type="entry name" value="Restrct_endonuc-II-like"/>
</dbReference>
<evidence type="ECO:0000256" key="2">
    <source>
        <dbReference type="ARBA" id="ARBA00004496"/>
    </source>
</evidence>
<dbReference type="AlphaFoldDB" id="A0A2S0NJS0"/>
<evidence type="ECO:0000313" key="14">
    <source>
        <dbReference type="EMBL" id="AVP49251.1"/>
    </source>
</evidence>
<dbReference type="GO" id="GO:0006310">
    <property type="term" value="P:DNA recombination"/>
    <property type="evidence" value="ECO:0007669"/>
    <property type="project" value="UniProtKB-KW"/>
</dbReference>
<keyword evidence="5" id="KW-0479">Metal-binding</keyword>
<keyword evidence="4" id="KW-0540">Nuclease</keyword>
<dbReference type="GO" id="GO:0004519">
    <property type="term" value="F:endonuclease activity"/>
    <property type="evidence" value="ECO:0007669"/>
    <property type="project" value="UniProtKB-KW"/>
</dbReference>